<name>A0A4R3NMJ2_9GAMM</name>
<protein>
    <submittedName>
        <fullName evidence="1">Uncharacterized protein</fullName>
    </submittedName>
</protein>
<proteinExistence type="predicted"/>
<evidence type="ECO:0000313" key="2">
    <source>
        <dbReference type="Proteomes" id="UP000295055"/>
    </source>
</evidence>
<evidence type="ECO:0000313" key="1">
    <source>
        <dbReference type="EMBL" id="TCT35747.1"/>
    </source>
</evidence>
<dbReference type="AlphaFoldDB" id="A0A4R3NMJ2"/>
<sequence>MIAVIFEARIAPNKQEPFKSSHKFFYRLLKIIIICEPYKRKYNHE</sequence>
<dbReference type="Proteomes" id="UP000295055">
    <property type="component" value="Unassembled WGS sequence"/>
</dbReference>
<reference evidence="1 2" key="1">
    <citation type="submission" date="2019-03" db="EMBL/GenBank/DDBJ databases">
        <title>Genomic analyses of the natural microbiome of Caenorhabditis elegans.</title>
        <authorList>
            <person name="Samuel B."/>
        </authorList>
    </citation>
    <scope>NUCLEOTIDE SEQUENCE [LARGE SCALE GENOMIC DNA]</scope>
    <source>
        <strain evidence="1 2">JUb102</strain>
    </source>
</reference>
<comment type="caution">
    <text evidence="1">The sequence shown here is derived from an EMBL/GenBank/DDBJ whole genome shotgun (WGS) entry which is preliminary data.</text>
</comment>
<gene>
    <name evidence="1" type="ORF">EC835_103201</name>
</gene>
<accession>A0A4R3NMJ2</accession>
<organism evidence="1 2">
    <name type="scientific">Providencia alcalifaciens</name>
    <dbReference type="NCBI Taxonomy" id="126385"/>
    <lineage>
        <taxon>Bacteria</taxon>
        <taxon>Pseudomonadati</taxon>
        <taxon>Pseudomonadota</taxon>
        <taxon>Gammaproteobacteria</taxon>
        <taxon>Enterobacterales</taxon>
        <taxon>Morganellaceae</taxon>
        <taxon>Providencia</taxon>
    </lineage>
</organism>
<dbReference type="EMBL" id="SMAS01000003">
    <property type="protein sequence ID" value="TCT35747.1"/>
    <property type="molecule type" value="Genomic_DNA"/>
</dbReference>